<evidence type="ECO:0000313" key="8">
    <source>
        <dbReference type="Proteomes" id="UP000746595"/>
    </source>
</evidence>
<feature type="transmembrane region" description="Helical" evidence="6">
    <location>
        <begin position="57"/>
        <end position="77"/>
    </location>
</feature>
<keyword evidence="4 6" id="KW-1133">Transmembrane helix</keyword>
<dbReference type="Pfam" id="PF03073">
    <property type="entry name" value="TspO_MBR"/>
    <property type="match status" value="1"/>
</dbReference>
<feature type="transmembrane region" description="Helical" evidence="6">
    <location>
        <begin position="236"/>
        <end position="256"/>
    </location>
</feature>
<dbReference type="EMBL" id="JAAWVT010000002">
    <property type="protein sequence ID" value="NKG20420.1"/>
    <property type="molecule type" value="Genomic_DNA"/>
</dbReference>
<proteinExistence type="inferred from homology"/>
<feature type="transmembrane region" description="Helical" evidence="6">
    <location>
        <begin position="207"/>
        <end position="224"/>
    </location>
</feature>
<evidence type="ECO:0000256" key="3">
    <source>
        <dbReference type="ARBA" id="ARBA00022692"/>
    </source>
</evidence>
<evidence type="ECO:0000256" key="1">
    <source>
        <dbReference type="ARBA" id="ARBA00004141"/>
    </source>
</evidence>
<name>A0ABX1G4B2_9MICC</name>
<organism evidence="7 8">
    <name type="scientific">Paeniglutamicibacter terrestris</name>
    <dbReference type="NCBI Taxonomy" id="2723403"/>
    <lineage>
        <taxon>Bacteria</taxon>
        <taxon>Bacillati</taxon>
        <taxon>Actinomycetota</taxon>
        <taxon>Actinomycetes</taxon>
        <taxon>Micrococcales</taxon>
        <taxon>Micrococcaceae</taxon>
        <taxon>Paeniglutamicibacter</taxon>
    </lineage>
</organism>
<keyword evidence="3 6" id="KW-0812">Transmembrane</keyword>
<feature type="transmembrane region" description="Helical" evidence="6">
    <location>
        <begin position="89"/>
        <end position="107"/>
    </location>
</feature>
<accession>A0ABX1G4B2</accession>
<dbReference type="RefSeq" id="WP_168151313.1">
    <property type="nucleotide sequence ID" value="NZ_JAAWVT010000002.1"/>
</dbReference>
<dbReference type="Gene3D" id="1.20.1260.100">
    <property type="entry name" value="TspO/MBR protein"/>
    <property type="match status" value="1"/>
</dbReference>
<keyword evidence="5 6" id="KW-0472">Membrane</keyword>
<gene>
    <name evidence="7" type="ORF">HED64_06795</name>
</gene>
<evidence type="ECO:0000256" key="4">
    <source>
        <dbReference type="ARBA" id="ARBA00022989"/>
    </source>
</evidence>
<feature type="transmembrane region" description="Helical" evidence="6">
    <location>
        <begin position="145"/>
        <end position="169"/>
    </location>
</feature>
<dbReference type="InterPro" id="IPR004307">
    <property type="entry name" value="TspO_MBR"/>
</dbReference>
<sequence>MQETIKASLSIRIVCALSILVAALGAFIGSGALGGTPIAEAADGRLGADATLLAPGTGAFAIWSFIYTALVVYAIWQMTPRASMSPTQMRIRSLAAASAILNALWIFTVQLGFLALSVVVIVVLLVVLIMMFKRMLSPRPSRFELWLMAITFGPYLGWVSVATIANIAAWLSSMGVGNQAAWAPALACVLVVVAALIGAMTVLFSRGRVATALAMTWGIAWIGIGRSDGGLESPAVAMTAFGAAAALLLLVVVAAVRRIAKYRMDGAML</sequence>
<protein>
    <submittedName>
        <fullName evidence="7">Tryptophan-rich sensory protein</fullName>
    </submittedName>
</protein>
<keyword evidence="8" id="KW-1185">Reference proteome</keyword>
<evidence type="ECO:0000313" key="7">
    <source>
        <dbReference type="EMBL" id="NKG20420.1"/>
    </source>
</evidence>
<evidence type="ECO:0000256" key="6">
    <source>
        <dbReference type="SAM" id="Phobius"/>
    </source>
</evidence>
<evidence type="ECO:0000256" key="5">
    <source>
        <dbReference type="ARBA" id="ARBA00023136"/>
    </source>
</evidence>
<comment type="caution">
    <text evidence="7">The sequence shown here is derived from an EMBL/GenBank/DDBJ whole genome shotgun (WGS) entry which is preliminary data.</text>
</comment>
<reference evidence="7 8" key="1">
    <citation type="submission" date="2020-04" db="EMBL/GenBank/DDBJ databases">
        <title>Paeniglutamicibacter sp. ANT13_2, a novel actinomycete isolated from sediment in Antarctica.</title>
        <authorList>
            <person name="Sakdapetsiri C."/>
            <person name="Pinyakong O."/>
        </authorList>
    </citation>
    <scope>NUCLEOTIDE SEQUENCE [LARGE SCALE GENOMIC DNA]</scope>
    <source>
        <strain evidence="7 8">ANT13_2</strain>
    </source>
</reference>
<feature type="transmembrane region" description="Helical" evidence="6">
    <location>
        <begin position="181"/>
        <end position="200"/>
    </location>
</feature>
<dbReference type="InterPro" id="IPR038330">
    <property type="entry name" value="TspO/MBR-related_sf"/>
</dbReference>
<dbReference type="Proteomes" id="UP000746595">
    <property type="component" value="Unassembled WGS sequence"/>
</dbReference>
<comment type="similarity">
    <text evidence="2">Belongs to the TspO/BZRP family.</text>
</comment>
<evidence type="ECO:0000256" key="2">
    <source>
        <dbReference type="ARBA" id="ARBA00007524"/>
    </source>
</evidence>
<feature type="transmembrane region" description="Helical" evidence="6">
    <location>
        <begin position="113"/>
        <end position="133"/>
    </location>
</feature>
<comment type="subcellular location">
    <subcellularLocation>
        <location evidence="1">Membrane</location>
        <topology evidence="1">Multi-pass membrane protein</topology>
    </subcellularLocation>
</comment>